<keyword evidence="2" id="KW-0732">Signal</keyword>
<feature type="compositionally biased region" description="Basic and acidic residues" evidence="1">
    <location>
        <begin position="446"/>
        <end position="475"/>
    </location>
</feature>
<evidence type="ECO:0000313" key="4">
    <source>
        <dbReference type="EMBL" id="VTY08353.1"/>
    </source>
</evidence>
<feature type="region of interest" description="Disordered" evidence="1">
    <location>
        <begin position="446"/>
        <end position="490"/>
    </location>
</feature>
<dbReference type="SUPFAM" id="SSF51261">
    <property type="entry name" value="Duplicated hybrid motif"/>
    <property type="match status" value="1"/>
</dbReference>
<dbReference type="PANTHER" id="PTHR21666:SF291">
    <property type="entry name" value="STAGE II SPORULATION PROTEIN Q"/>
    <property type="match status" value="1"/>
</dbReference>
<dbReference type="InterPro" id="IPR016047">
    <property type="entry name" value="M23ase_b-sheet_dom"/>
</dbReference>
<dbReference type="Gene3D" id="6.10.250.3150">
    <property type="match status" value="1"/>
</dbReference>
<dbReference type="CDD" id="cd12797">
    <property type="entry name" value="M23_peptidase"/>
    <property type="match status" value="1"/>
</dbReference>
<dbReference type="Pfam" id="PF01551">
    <property type="entry name" value="Peptidase_M23"/>
    <property type="match status" value="1"/>
</dbReference>
<feature type="compositionally biased region" description="Basic and acidic residues" evidence="1">
    <location>
        <begin position="101"/>
        <end position="122"/>
    </location>
</feature>
<dbReference type="Gene3D" id="2.70.70.10">
    <property type="entry name" value="Glucose Permease (Domain IIA)"/>
    <property type="match status" value="1"/>
</dbReference>
<dbReference type="AlphaFoldDB" id="A0A9X9R021"/>
<keyword evidence="5" id="KW-1185">Reference proteome</keyword>
<keyword evidence="4" id="KW-0378">Hydrolase</keyword>
<gene>
    <name evidence="4" type="primary">envC</name>
    <name evidence="4" type="ORF">ONOEEDHL_00748</name>
</gene>
<proteinExistence type="predicted"/>
<dbReference type="PANTHER" id="PTHR21666">
    <property type="entry name" value="PEPTIDASE-RELATED"/>
    <property type="match status" value="1"/>
</dbReference>
<feature type="chain" id="PRO_5040766525" evidence="2">
    <location>
        <begin position="21"/>
        <end position="640"/>
    </location>
</feature>
<evidence type="ECO:0000313" key="5">
    <source>
        <dbReference type="Proteomes" id="UP000626795"/>
    </source>
</evidence>
<feature type="domain" description="M23ase beta-sheet core" evidence="3">
    <location>
        <begin position="545"/>
        <end position="635"/>
    </location>
</feature>
<evidence type="ECO:0000259" key="3">
    <source>
        <dbReference type="Pfam" id="PF01551"/>
    </source>
</evidence>
<dbReference type="EMBL" id="CABFLZ010000044">
    <property type="protein sequence ID" value="VTY08353.1"/>
    <property type="molecule type" value="Genomic_DNA"/>
</dbReference>
<feature type="signal peptide" evidence="2">
    <location>
        <begin position="1"/>
        <end position="20"/>
    </location>
</feature>
<feature type="compositionally biased region" description="Low complexity" evidence="1">
    <location>
        <begin position="90"/>
        <end position="100"/>
    </location>
</feature>
<accession>A0A9X9R021</accession>
<feature type="compositionally biased region" description="Basic and acidic residues" evidence="1">
    <location>
        <begin position="129"/>
        <end position="229"/>
    </location>
</feature>
<dbReference type="Proteomes" id="UP000626795">
    <property type="component" value="Unassembled WGS sequence"/>
</dbReference>
<dbReference type="InterPro" id="IPR050570">
    <property type="entry name" value="Cell_wall_metabolism_enzyme"/>
</dbReference>
<comment type="caution">
    <text evidence="4">The sequence shown here is derived from an EMBL/GenBank/DDBJ whole genome shotgun (WGS) entry which is preliminary data.</text>
</comment>
<dbReference type="InterPro" id="IPR011055">
    <property type="entry name" value="Dup_hybrid_motif"/>
</dbReference>
<reference evidence="4" key="1">
    <citation type="submission" date="2019-05" db="EMBL/GenBank/DDBJ databases">
        <authorList>
            <person name="Hibberd M."/>
        </authorList>
    </citation>
    <scope>NUCLEOTIDE SEQUENCE</scope>
    <source>
        <strain evidence="4">Neisseria_subflava_BgEED23</strain>
    </source>
</reference>
<organism evidence="4 5">
    <name type="scientific">Neisseria subflava</name>
    <dbReference type="NCBI Taxonomy" id="28449"/>
    <lineage>
        <taxon>Bacteria</taxon>
        <taxon>Pseudomonadati</taxon>
        <taxon>Pseudomonadota</taxon>
        <taxon>Betaproteobacteria</taxon>
        <taxon>Neisseriales</taxon>
        <taxon>Neisseriaceae</taxon>
        <taxon>Neisseria</taxon>
    </lineage>
</organism>
<name>A0A9X9R021_NEISU</name>
<dbReference type="GO" id="GO:0004222">
    <property type="term" value="F:metalloendopeptidase activity"/>
    <property type="evidence" value="ECO:0007669"/>
    <property type="project" value="TreeGrafter"/>
</dbReference>
<feature type="compositionally biased region" description="Basic and acidic residues" evidence="1">
    <location>
        <begin position="38"/>
        <end position="88"/>
    </location>
</feature>
<feature type="region of interest" description="Disordered" evidence="1">
    <location>
        <begin position="23"/>
        <end position="236"/>
    </location>
</feature>
<evidence type="ECO:0000256" key="2">
    <source>
        <dbReference type="SAM" id="SignalP"/>
    </source>
</evidence>
<dbReference type="RefSeq" id="WP_204788612.1">
    <property type="nucleotide sequence ID" value="NZ_CABFLZ010000044.1"/>
</dbReference>
<evidence type="ECO:0000256" key="1">
    <source>
        <dbReference type="SAM" id="MobiDB-lite"/>
    </source>
</evidence>
<sequence length="640" mass="70632">MRYKPLILALLLSFSLPTYAAKDAPKEKAAAVKKAAPVKKEKEAAKADVKKETQKKQAVKEKEEDKKAVKAKASNKEKETADKNERASAKNKPAKAAEAAADNKKANRKTEEPKETAKDKKAAAAKPGKAKEQDKKPVEDKKDSKAKEPVKKAEPKETKTKEPAKKAAEDKKDRQSKEPVKKAAEDKKADTKETKAKEPAKKAVEDKKDAKKDTKAKEQNKKDEPKAEPKAVSSADNDFKAAVTAAANEMESKKSFAKRNEGFIIHVNATLKQLQQTRNNLSGINRKQRDAWEKFQKLNADANQLKAEVSNTRAQISRFVSGNYKNSQPNAVALFLKNADAGQKTRFLRYTRYINNANDQVMRDLEKQQKELAAQEQKINNELAYLKKLQANIQASLRQQGVTNTAEQAESRRQNAQMAKEAQKKINHRENEQRLNNLLKDLEKRKAEQRKAEAEARKKAAEARLAAAEKARKEQAAAQQKAEAERAAMSTLTDEDMKLQAPNTQGLTVSNANSFSRMQGRLKKPVNGTLAGLFGQDRGDGEVWKGVFYNTVPAPVSSIASGTVTFAGELEGYGKVVVLDHGDGYVSIYSGLSEIDIAQNYAVNAGSKIGTSGTLPSGETGLYLEVRYNGQVMNPLSWIN</sequence>
<protein>
    <submittedName>
        <fullName evidence="4">Murein hydrolase activator EnvC</fullName>
    </submittedName>
</protein>